<evidence type="ECO:0000256" key="2">
    <source>
        <dbReference type="ARBA" id="ARBA00008531"/>
    </source>
</evidence>
<evidence type="ECO:0000256" key="5">
    <source>
        <dbReference type="ARBA" id="ARBA00022741"/>
    </source>
</evidence>
<dbReference type="GO" id="GO:0005525">
    <property type="term" value="F:GTP binding"/>
    <property type="evidence" value="ECO:0007669"/>
    <property type="project" value="UniProtKB-KW"/>
</dbReference>
<evidence type="ECO:0000256" key="8">
    <source>
        <dbReference type="ARBA" id="ARBA00023136"/>
    </source>
</evidence>
<feature type="compositionally biased region" description="Basic and acidic residues" evidence="10">
    <location>
        <begin position="91"/>
        <end position="109"/>
    </location>
</feature>
<keyword evidence="5" id="KW-0547">Nucleotide-binding</keyword>
<dbReference type="InterPro" id="IPR000897">
    <property type="entry name" value="SRP54_GTPase_dom"/>
</dbReference>
<organism evidence="12">
    <name type="scientific">marine metagenome</name>
    <dbReference type="NCBI Taxonomy" id="408172"/>
    <lineage>
        <taxon>unclassified sequences</taxon>
        <taxon>metagenomes</taxon>
        <taxon>ecological metagenomes</taxon>
    </lineage>
</organism>
<evidence type="ECO:0000259" key="11">
    <source>
        <dbReference type="PROSITE" id="PS00300"/>
    </source>
</evidence>
<dbReference type="InterPro" id="IPR004390">
    <property type="entry name" value="SR_rcpt_FtsY"/>
</dbReference>
<dbReference type="GO" id="GO:0005737">
    <property type="term" value="C:cytoplasm"/>
    <property type="evidence" value="ECO:0007669"/>
    <property type="project" value="UniProtKB-ARBA"/>
</dbReference>
<feature type="compositionally biased region" description="Basic and acidic residues" evidence="10">
    <location>
        <begin position="60"/>
        <end position="75"/>
    </location>
</feature>
<keyword evidence="3" id="KW-1003">Cell membrane</keyword>
<dbReference type="GO" id="GO:0006614">
    <property type="term" value="P:SRP-dependent cotranslational protein targeting to membrane"/>
    <property type="evidence" value="ECO:0007669"/>
    <property type="project" value="InterPro"/>
</dbReference>
<dbReference type="EMBL" id="UINC01004474">
    <property type="protein sequence ID" value="SVA14586.1"/>
    <property type="molecule type" value="Genomic_DNA"/>
</dbReference>
<dbReference type="SUPFAM" id="SSF52540">
    <property type="entry name" value="P-loop containing nucleoside triphosphate hydrolases"/>
    <property type="match status" value="1"/>
</dbReference>
<feature type="domain" description="SRP54-type proteins GTP-binding" evidence="11">
    <location>
        <begin position="396"/>
        <end position="409"/>
    </location>
</feature>
<dbReference type="PANTHER" id="PTHR43134">
    <property type="entry name" value="SIGNAL RECOGNITION PARTICLE RECEPTOR SUBUNIT ALPHA"/>
    <property type="match status" value="1"/>
</dbReference>
<evidence type="ECO:0000256" key="4">
    <source>
        <dbReference type="ARBA" id="ARBA00022490"/>
    </source>
</evidence>
<dbReference type="PANTHER" id="PTHR43134:SF1">
    <property type="entry name" value="SIGNAL RECOGNITION PARTICLE RECEPTOR SUBUNIT ALPHA"/>
    <property type="match status" value="1"/>
</dbReference>
<proteinExistence type="inferred from homology"/>
<dbReference type="InterPro" id="IPR003593">
    <property type="entry name" value="AAA+_ATPase"/>
</dbReference>
<dbReference type="SUPFAM" id="SSF47364">
    <property type="entry name" value="Domain of the SRP/SRP receptor G-proteins"/>
    <property type="match status" value="1"/>
</dbReference>
<reference evidence="12" key="1">
    <citation type="submission" date="2018-05" db="EMBL/GenBank/DDBJ databases">
        <authorList>
            <person name="Lanie J.A."/>
            <person name="Ng W.-L."/>
            <person name="Kazmierczak K.M."/>
            <person name="Andrzejewski T.M."/>
            <person name="Davidsen T.M."/>
            <person name="Wayne K.J."/>
            <person name="Tettelin H."/>
            <person name="Glass J.I."/>
            <person name="Rusch D."/>
            <person name="Podicherti R."/>
            <person name="Tsui H.-C.T."/>
            <person name="Winkler M.E."/>
        </authorList>
    </citation>
    <scope>NUCLEOTIDE SEQUENCE</scope>
</reference>
<keyword evidence="7" id="KW-0342">GTP-binding</keyword>
<evidence type="ECO:0000313" key="12">
    <source>
        <dbReference type="EMBL" id="SVA14586.1"/>
    </source>
</evidence>
<dbReference type="NCBIfam" id="TIGR00064">
    <property type="entry name" value="ftsY"/>
    <property type="match status" value="1"/>
</dbReference>
<evidence type="ECO:0000256" key="9">
    <source>
        <dbReference type="ARBA" id="ARBA00023170"/>
    </source>
</evidence>
<dbReference type="SMART" id="SM00963">
    <property type="entry name" value="SRP54_N"/>
    <property type="match status" value="1"/>
</dbReference>
<evidence type="ECO:0000256" key="3">
    <source>
        <dbReference type="ARBA" id="ARBA00022475"/>
    </source>
</evidence>
<protein>
    <recommendedName>
        <fullName evidence="11">SRP54-type proteins GTP-binding domain-containing protein</fullName>
    </recommendedName>
</protein>
<dbReference type="SMART" id="SM00382">
    <property type="entry name" value="AAA"/>
    <property type="match status" value="1"/>
</dbReference>
<comment type="similarity">
    <text evidence="2">Belongs to the GTP-binding SRP family.</text>
</comment>
<evidence type="ECO:0000256" key="10">
    <source>
        <dbReference type="SAM" id="MobiDB-lite"/>
    </source>
</evidence>
<sequence>MGLFDRFKKRFKKTTEEEITAEEHSAEAEEAVEQGRRLKEALDEDRPTSQIAAPTIPPDTENKWDDSKDITDDPFAKPLGRKERKKAHRAASVEKAERPTEPKKSKAKDPMQSTTGHRLVVSGPAEIEVDLGDSATITGGRVLKGSAKLDRLLEELEEELISSDMAHSAVEQVIHTLKATLIGSRITTAKKTEKVVEEALRSTLLRLLEAGYWDFDKTVESYLGEEGPVVIMIVGVNGTGKTTTTAKLANRMSQQGLSVVLAAADTFRAGAIDQLTAHAERLGVRCIRSQRGGDAAAVARDAVESAKARGEDIVIIDTAGRMQNKTNLMEELRKVHRVTQPHLVIFVADALAGNDAVTQATEFQRMLSFDGAALCKLDTDAKGGAALSIAHATGRPIVLAGVGQGYDDLIDFDPAWFIDSILE</sequence>
<name>A0A381TEN8_9ZZZZ</name>
<keyword evidence="8" id="KW-0472">Membrane</keyword>
<dbReference type="InterPro" id="IPR027417">
    <property type="entry name" value="P-loop_NTPase"/>
</dbReference>
<keyword evidence="6" id="KW-0378">Hydrolase</keyword>
<dbReference type="HAMAP" id="MF_00920">
    <property type="entry name" value="FtsY"/>
    <property type="match status" value="1"/>
</dbReference>
<dbReference type="InterPro" id="IPR013822">
    <property type="entry name" value="Signal_recog_particl_SRP54_hlx"/>
</dbReference>
<comment type="subcellular location">
    <subcellularLocation>
        <location evidence="1">Cell membrane</location>
        <topology evidence="1">Peripheral membrane protein</topology>
        <orientation evidence="1">Cytoplasmic side</orientation>
    </subcellularLocation>
</comment>
<gene>
    <name evidence="12" type="ORF">METZ01_LOCUS67440</name>
</gene>
<dbReference type="SMART" id="SM00962">
    <property type="entry name" value="SRP54"/>
    <property type="match status" value="1"/>
</dbReference>
<feature type="region of interest" description="Disordered" evidence="10">
    <location>
        <begin position="14"/>
        <end position="117"/>
    </location>
</feature>
<keyword evidence="9" id="KW-0675">Receptor</keyword>
<dbReference type="InterPro" id="IPR036225">
    <property type="entry name" value="SRP/SRP_N"/>
</dbReference>
<feature type="compositionally biased region" description="Basic and acidic residues" evidence="10">
    <location>
        <begin position="14"/>
        <end position="47"/>
    </location>
</feature>
<dbReference type="Gene3D" id="3.40.50.300">
    <property type="entry name" value="P-loop containing nucleotide triphosphate hydrolases"/>
    <property type="match status" value="1"/>
</dbReference>
<evidence type="ECO:0000256" key="7">
    <source>
        <dbReference type="ARBA" id="ARBA00023134"/>
    </source>
</evidence>
<dbReference type="Pfam" id="PF02881">
    <property type="entry name" value="SRP54_N"/>
    <property type="match status" value="1"/>
</dbReference>
<evidence type="ECO:0000256" key="6">
    <source>
        <dbReference type="ARBA" id="ARBA00022801"/>
    </source>
</evidence>
<accession>A0A381TEN8</accession>
<dbReference type="AlphaFoldDB" id="A0A381TEN8"/>
<dbReference type="FunFam" id="3.40.50.300:FF:000053">
    <property type="entry name" value="Signal recognition particle receptor FtsY"/>
    <property type="match status" value="1"/>
</dbReference>
<dbReference type="GO" id="GO:0003924">
    <property type="term" value="F:GTPase activity"/>
    <property type="evidence" value="ECO:0007669"/>
    <property type="project" value="TreeGrafter"/>
</dbReference>
<dbReference type="GO" id="GO:0005886">
    <property type="term" value="C:plasma membrane"/>
    <property type="evidence" value="ECO:0007669"/>
    <property type="project" value="UniProtKB-SubCell"/>
</dbReference>
<evidence type="ECO:0000256" key="1">
    <source>
        <dbReference type="ARBA" id="ARBA00004413"/>
    </source>
</evidence>
<keyword evidence="4" id="KW-0963">Cytoplasm</keyword>
<dbReference type="GO" id="GO:0005047">
    <property type="term" value="F:signal recognition particle binding"/>
    <property type="evidence" value="ECO:0007669"/>
    <property type="project" value="TreeGrafter"/>
</dbReference>
<dbReference type="Pfam" id="PF00448">
    <property type="entry name" value="SRP54"/>
    <property type="match status" value="1"/>
</dbReference>
<dbReference type="Gene3D" id="1.20.120.140">
    <property type="entry name" value="Signal recognition particle SRP54, nucleotide-binding domain"/>
    <property type="match status" value="1"/>
</dbReference>
<dbReference type="InterPro" id="IPR042101">
    <property type="entry name" value="SRP54_N_sf"/>
</dbReference>
<dbReference type="PROSITE" id="PS00300">
    <property type="entry name" value="SRP54"/>
    <property type="match status" value="1"/>
</dbReference>